<name>A0A5N7CB11_PETAA</name>
<gene>
    <name evidence="3" type="ORF">BDV23DRAFT_182940</name>
    <name evidence="4" type="ORF">ETB97_001601</name>
</gene>
<feature type="signal peptide" evidence="2">
    <location>
        <begin position="1"/>
        <end position="17"/>
    </location>
</feature>
<dbReference type="Proteomes" id="UP000326877">
    <property type="component" value="Unassembled WGS sequence"/>
</dbReference>
<evidence type="ECO:0000256" key="1">
    <source>
        <dbReference type="SAM" id="MobiDB-lite"/>
    </source>
</evidence>
<dbReference type="OrthoDB" id="4380184at2759"/>
<evidence type="ECO:0000313" key="3">
    <source>
        <dbReference type="EMBL" id="KAE8391037.1"/>
    </source>
</evidence>
<reference evidence="4 5" key="1">
    <citation type="submission" date="2019-04" db="EMBL/GenBank/DDBJ databases">
        <title>Aspergillus burnettii sp. nov., novel species from soil in southeast Queensland.</title>
        <authorList>
            <person name="Gilchrist C.L.M."/>
            <person name="Pitt J.I."/>
            <person name="Lange L."/>
            <person name="Lacey H.J."/>
            <person name="Vuong D."/>
            <person name="Midgley D.J."/>
            <person name="Greenfield P."/>
            <person name="Bradbury M."/>
            <person name="Lacey E."/>
            <person name="Busk P.K."/>
            <person name="Pilgaard B."/>
            <person name="Chooi Y.H."/>
            <person name="Piggott A.M."/>
        </authorList>
    </citation>
    <scope>NUCLEOTIDE SEQUENCE [LARGE SCALE GENOMIC DNA]</scope>
    <source>
        <strain evidence="4 5">FRR 5400</strain>
    </source>
</reference>
<sequence length="194" mass="21299">MHFSTLFVAALAPAVYGYGVAHVRINAHDDCPSGKLPGRYSEGKTIKGSFPRTIAATQDTCVKVKVDHHDDIDSYSFTADAITKDTFRKCHGLGIFANKECVGIPDYIVPFHPDENHAQSPCLPEYAFDKFLTLNLICEDGHTVKHPVQEAEEKGEEEKGDAKEDEEASQPHREAAKPPSKEHHANTFLGGLGL</sequence>
<dbReference type="AlphaFoldDB" id="A0A5N7CB11"/>
<accession>A0A8H6A3Q5</accession>
<accession>A0A5N7CB11</accession>
<dbReference type="EMBL" id="ML735249">
    <property type="protein sequence ID" value="KAE8391037.1"/>
    <property type="molecule type" value="Genomic_DNA"/>
</dbReference>
<feature type="chain" id="PRO_5043207829" evidence="2">
    <location>
        <begin position="18"/>
        <end position="194"/>
    </location>
</feature>
<evidence type="ECO:0000256" key="2">
    <source>
        <dbReference type="SAM" id="SignalP"/>
    </source>
</evidence>
<evidence type="ECO:0000313" key="5">
    <source>
        <dbReference type="Proteomes" id="UP000541154"/>
    </source>
</evidence>
<evidence type="ECO:0000313" key="4">
    <source>
        <dbReference type="EMBL" id="KAF5860439.1"/>
    </source>
</evidence>
<proteinExistence type="predicted"/>
<reference evidence="3" key="2">
    <citation type="submission" date="2019-04" db="EMBL/GenBank/DDBJ databases">
        <title>Friends and foes A comparative genomics studyof 23 Aspergillus species from section Flavi.</title>
        <authorList>
            <consortium name="DOE Joint Genome Institute"/>
            <person name="Kjaerbolling I."/>
            <person name="Vesth T."/>
            <person name="Frisvad J.C."/>
            <person name="Nybo J.L."/>
            <person name="Theobald S."/>
            <person name="Kildgaard S."/>
            <person name="Isbrandt T."/>
            <person name="Kuo A."/>
            <person name="Sato A."/>
            <person name="Lyhne E.K."/>
            <person name="Kogle M.E."/>
            <person name="Wiebenga A."/>
            <person name="Kun R.S."/>
            <person name="Lubbers R.J."/>
            <person name="Makela M.R."/>
            <person name="Barry K."/>
            <person name="Chovatia M."/>
            <person name="Clum A."/>
            <person name="Daum C."/>
            <person name="Haridas S."/>
            <person name="He G."/>
            <person name="LaButti K."/>
            <person name="Lipzen A."/>
            <person name="Mondo S."/>
            <person name="Riley R."/>
            <person name="Salamov A."/>
            <person name="Simmons B.A."/>
            <person name="Magnuson J.K."/>
            <person name="Henrissat B."/>
            <person name="Mortensen U.H."/>
            <person name="Larsen T.O."/>
            <person name="Devries R.P."/>
            <person name="Grigoriev I.V."/>
            <person name="Machida M."/>
            <person name="Baker S.E."/>
            <person name="Andersen M.R."/>
        </authorList>
    </citation>
    <scope>NUCLEOTIDE SEQUENCE [LARGE SCALE GENOMIC DNA]</scope>
    <source>
        <strain evidence="3">IBT 14317</strain>
    </source>
</reference>
<dbReference type="Proteomes" id="UP000541154">
    <property type="component" value="Unassembled WGS sequence"/>
</dbReference>
<dbReference type="OMA" id="WNNDGCS"/>
<feature type="region of interest" description="Disordered" evidence="1">
    <location>
        <begin position="147"/>
        <end position="194"/>
    </location>
</feature>
<feature type="compositionally biased region" description="Basic and acidic residues" evidence="1">
    <location>
        <begin position="169"/>
        <end position="185"/>
    </location>
</feature>
<organism evidence="3">
    <name type="scientific">Petromyces alliaceus</name>
    <name type="common">Aspergillus alliaceus</name>
    <dbReference type="NCBI Taxonomy" id="209559"/>
    <lineage>
        <taxon>Eukaryota</taxon>
        <taxon>Fungi</taxon>
        <taxon>Dikarya</taxon>
        <taxon>Ascomycota</taxon>
        <taxon>Pezizomycotina</taxon>
        <taxon>Eurotiomycetes</taxon>
        <taxon>Eurotiomycetidae</taxon>
        <taxon>Eurotiales</taxon>
        <taxon>Aspergillaceae</taxon>
        <taxon>Aspergillus</taxon>
        <taxon>Aspergillus subgen. Circumdati</taxon>
    </lineage>
</organism>
<keyword evidence="2" id="KW-0732">Signal</keyword>
<protein>
    <submittedName>
        <fullName evidence="3">Uncharacterized protein</fullName>
    </submittedName>
</protein>
<feature type="compositionally biased region" description="Basic and acidic residues" evidence="1">
    <location>
        <begin position="147"/>
        <end position="162"/>
    </location>
</feature>
<keyword evidence="5" id="KW-1185">Reference proteome</keyword>
<dbReference type="EMBL" id="SPNV01000130">
    <property type="protein sequence ID" value="KAF5860439.1"/>
    <property type="molecule type" value="Genomic_DNA"/>
</dbReference>
<accession>A0A5N6G588</accession>